<dbReference type="RefSeq" id="WP_334579066.1">
    <property type="nucleotide sequence ID" value="NZ_JBEZVE010000006.1"/>
</dbReference>
<sequence length="134" mass="14894">MSARNRRLPRDRAWPLTATDITEFLGAAMAHVTDLEFLTGHGSGTIVLGAAWIAPHPRNYGRGVHPDAVGVRIGVHPVAAAERAATRALLRAEALPQLLRWIEGAITADETWRLTPHQHYWRLTDGRLTHRDET</sequence>
<reference evidence="1 2" key="1">
    <citation type="submission" date="2024-06" db="EMBL/GenBank/DDBJ databases">
        <title>The Natural Products Discovery Center: Release of the First 8490 Sequenced Strains for Exploring Actinobacteria Biosynthetic Diversity.</title>
        <authorList>
            <person name="Kalkreuter E."/>
            <person name="Kautsar S.A."/>
            <person name="Yang D."/>
            <person name="Bader C.D."/>
            <person name="Teijaro C.N."/>
            <person name="Fluegel L."/>
            <person name="Davis C.M."/>
            <person name="Simpson J.R."/>
            <person name="Lauterbach L."/>
            <person name="Steele A.D."/>
            <person name="Gui C."/>
            <person name="Meng S."/>
            <person name="Li G."/>
            <person name="Viehrig K."/>
            <person name="Ye F."/>
            <person name="Su P."/>
            <person name="Kiefer A.F."/>
            <person name="Nichols A."/>
            <person name="Cepeda A.J."/>
            <person name="Yan W."/>
            <person name="Fan B."/>
            <person name="Jiang Y."/>
            <person name="Adhikari A."/>
            <person name="Zheng C.-J."/>
            <person name="Schuster L."/>
            <person name="Cowan T.M."/>
            <person name="Smanski M.J."/>
            <person name="Chevrette M.G."/>
            <person name="De Carvalho L.P.S."/>
            <person name="Shen B."/>
        </authorList>
    </citation>
    <scope>NUCLEOTIDE SEQUENCE [LARGE SCALE GENOMIC DNA]</scope>
    <source>
        <strain evidence="1 2">NPDC033843</strain>
    </source>
</reference>
<dbReference type="Proteomes" id="UP001550739">
    <property type="component" value="Unassembled WGS sequence"/>
</dbReference>
<proteinExistence type="predicted"/>
<accession>A0ABV2ZGB3</accession>
<keyword evidence="2" id="KW-1185">Reference proteome</keyword>
<evidence type="ECO:0000313" key="2">
    <source>
        <dbReference type="Proteomes" id="UP001550739"/>
    </source>
</evidence>
<protein>
    <submittedName>
        <fullName evidence="1">Uncharacterized protein</fullName>
    </submittedName>
</protein>
<evidence type="ECO:0000313" key="1">
    <source>
        <dbReference type="EMBL" id="MEU3781591.1"/>
    </source>
</evidence>
<comment type="caution">
    <text evidence="1">The sequence shown here is derived from an EMBL/GenBank/DDBJ whole genome shotgun (WGS) entry which is preliminary data.</text>
</comment>
<organism evidence="1 2">
    <name type="scientific">Streptomyces sp. 900129855</name>
    <dbReference type="NCBI Taxonomy" id="3155129"/>
    <lineage>
        <taxon>Bacteria</taxon>
        <taxon>Bacillati</taxon>
        <taxon>Actinomycetota</taxon>
        <taxon>Actinomycetes</taxon>
        <taxon>Kitasatosporales</taxon>
        <taxon>Streptomycetaceae</taxon>
        <taxon>Streptomyces</taxon>
    </lineage>
</organism>
<dbReference type="EMBL" id="JBEZVE010000006">
    <property type="protein sequence ID" value="MEU3781591.1"/>
    <property type="molecule type" value="Genomic_DNA"/>
</dbReference>
<name>A0ABV2ZGB3_9ACTN</name>
<gene>
    <name evidence="1" type="ORF">AB0E89_13555</name>
</gene>